<evidence type="ECO:0008006" key="4">
    <source>
        <dbReference type="Google" id="ProtNLM"/>
    </source>
</evidence>
<evidence type="ECO:0000256" key="1">
    <source>
        <dbReference type="SAM" id="Coils"/>
    </source>
</evidence>
<dbReference type="PANTHER" id="PTHR35352:SF1">
    <property type="entry name" value="COILED-COIL DOMAIN-CONTAINING PROTEIN 150"/>
    <property type="match status" value="1"/>
</dbReference>
<keyword evidence="1" id="KW-0175">Coiled coil</keyword>
<reference evidence="2" key="1">
    <citation type="thesis" date="2020" institute="ProQuest LLC" country="789 East Eisenhower Parkway, Ann Arbor, MI, USA">
        <title>Comparative Genomics and Chromosome Evolution.</title>
        <authorList>
            <person name="Mudd A.B."/>
        </authorList>
    </citation>
    <scope>NUCLEOTIDE SEQUENCE</scope>
    <source>
        <strain evidence="2">1538</strain>
        <tissue evidence="2">Blood</tissue>
    </source>
</reference>
<feature type="coiled-coil region" evidence="1">
    <location>
        <begin position="390"/>
        <end position="540"/>
    </location>
</feature>
<gene>
    <name evidence="2" type="ORF">GDO54_010610</name>
</gene>
<dbReference type="EMBL" id="DYDO01000004">
    <property type="protein sequence ID" value="DBA26336.1"/>
    <property type="molecule type" value="Genomic_DNA"/>
</dbReference>
<comment type="caution">
    <text evidence="2">The sequence shown here is derived from an EMBL/GenBank/DDBJ whole genome shotgun (WGS) entry which is preliminary data.</text>
</comment>
<feature type="coiled-coil region" evidence="1">
    <location>
        <begin position="140"/>
        <end position="356"/>
    </location>
</feature>
<evidence type="ECO:0000313" key="3">
    <source>
        <dbReference type="Proteomes" id="UP001181693"/>
    </source>
</evidence>
<evidence type="ECO:0000313" key="2">
    <source>
        <dbReference type="EMBL" id="DBA26336.1"/>
    </source>
</evidence>
<proteinExistence type="predicted"/>
<sequence length="561" mass="64777">MARPVIAPFSIRPTAPETFSVLEQRMRMAEEQTECLLSDLRALGDSSQKITSKEFEYEKHAGLLRPISPVKARPAFTGDSDTLWRNCENLVNRMCHMESTLQTLRLNLFRLHTDRELHTKQSGELEQRLCEMEDNHAAEMKDAQLEIMRLYQRLNNAIENMEREAEAKERLSAALEIATTTKKDVAMTAEDMKATKVRMGKRMAKLQEKLSEEVAVRALLEEEQAALLLTVEGLENIVEEEQAQVQKLKQYCETVEREGQAIKDKLKLQTSRCETLEIENKQFQTELEANGFILSQLQEEVKITKQKLEAEQAELSEIRHDCLALQETAEKIQSLNQQLESQCSELTATVQRLSKENIHLKTQHQKDLKVVKNSMSQKLQEQELVLNTVQKSLNEELQTLQSHQTVLERELETLRAEHTECHRKITLVKQKNTVQKERQESSIARLRADLESALRERTVLDSEKKLLQEELDKAQKDFLESKQNMEILLTEKKLELSSMQASLLAHEQEIRRLMDQLAVLEQEQNAKRQVEALLTELTDGKSKLAYEKGKLEVGCRMFFLD</sequence>
<organism evidence="2 3">
    <name type="scientific">Pyxicephalus adspersus</name>
    <name type="common">African bullfrog</name>
    <dbReference type="NCBI Taxonomy" id="30357"/>
    <lineage>
        <taxon>Eukaryota</taxon>
        <taxon>Metazoa</taxon>
        <taxon>Chordata</taxon>
        <taxon>Craniata</taxon>
        <taxon>Vertebrata</taxon>
        <taxon>Euteleostomi</taxon>
        <taxon>Amphibia</taxon>
        <taxon>Batrachia</taxon>
        <taxon>Anura</taxon>
        <taxon>Neobatrachia</taxon>
        <taxon>Ranoidea</taxon>
        <taxon>Pyxicephalidae</taxon>
        <taxon>Pyxicephalinae</taxon>
        <taxon>Pyxicephalus</taxon>
    </lineage>
</organism>
<accession>A0AAV3AAG8</accession>
<dbReference type="PANTHER" id="PTHR35352">
    <property type="entry name" value="COILED-COIL DOMAIN-CONTAINING PROTEIN 150"/>
    <property type="match status" value="1"/>
</dbReference>
<dbReference type="Proteomes" id="UP001181693">
    <property type="component" value="Unassembled WGS sequence"/>
</dbReference>
<name>A0AAV3AAG8_PYXAD</name>
<keyword evidence="3" id="KW-1185">Reference proteome</keyword>
<protein>
    <recommendedName>
        <fullName evidence="4">Coiled-coil domain-containing protein 150</fullName>
    </recommendedName>
</protein>
<dbReference type="InterPro" id="IPR038807">
    <property type="entry name" value="CCDC150"/>
</dbReference>
<dbReference type="AlphaFoldDB" id="A0AAV3AAG8"/>